<dbReference type="CDD" id="cd07739">
    <property type="entry name" value="metallo-hydrolase-like_MBL-fold"/>
    <property type="match status" value="1"/>
</dbReference>
<reference evidence="3 4" key="1">
    <citation type="submission" date="2020-04" db="EMBL/GenBank/DDBJ databases">
        <title>Zoogloea sp. G-4-1-14 isolated from soil.</title>
        <authorList>
            <person name="Dahal R.H."/>
        </authorList>
    </citation>
    <scope>NUCLEOTIDE SEQUENCE [LARGE SCALE GENOMIC DNA]</scope>
    <source>
        <strain evidence="3 4">G-4-1-14</strain>
    </source>
</reference>
<dbReference type="InterPro" id="IPR006311">
    <property type="entry name" value="TAT_signal"/>
</dbReference>
<keyword evidence="1" id="KW-0732">Signal</keyword>
<evidence type="ECO:0000313" key="3">
    <source>
        <dbReference type="EMBL" id="NML25188.1"/>
    </source>
</evidence>
<dbReference type="Pfam" id="PF00753">
    <property type="entry name" value="Lactamase_B"/>
    <property type="match status" value="1"/>
</dbReference>
<dbReference type="Proteomes" id="UP000580043">
    <property type="component" value="Unassembled WGS sequence"/>
</dbReference>
<dbReference type="SMART" id="SM00849">
    <property type="entry name" value="Lactamase_B"/>
    <property type="match status" value="1"/>
</dbReference>
<dbReference type="PANTHER" id="PTHR42951">
    <property type="entry name" value="METALLO-BETA-LACTAMASE DOMAIN-CONTAINING"/>
    <property type="match status" value="1"/>
</dbReference>
<dbReference type="SUPFAM" id="SSF56281">
    <property type="entry name" value="Metallo-hydrolase/oxidoreductase"/>
    <property type="match status" value="1"/>
</dbReference>
<evidence type="ECO:0000256" key="1">
    <source>
        <dbReference type="SAM" id="SignalP"/>
    </source>
</evidence>
<accession>A0A848FZ50</accession>
<comment type="caution">
    <text evidence="3">The sequence shown here is derived from an EMBL/GenBank/DDBJ whole genome shotgun (WGS) entry which is preliminary data.</text>
</comment>
<keyword evidence="3" id="KW-0378">Hydrolase</keyword>
<dbReference type="PROSITE" id="PS51318">
    <property type="entry name" value="TAT"/>
    <property type="match status" value="1"/>
</dbReference>
<dbReference type="GO" id="GO:0016787">
    <property type="term" value="F:hydrolase activity"/>
    <property type="evidence" value="ECO:0007669"/>
    <property type="project" value="UniProtKB-KW"/>
</dbReference>
<feature type="chain" id="PRO_5032941803" evidence="1">
    <location>
        <begin position="30"/>
        <end position="308"/>
    </location>
</feature>
<name>A0A848FZ50_9RHOO</name>
<feature type="signal peptide" evidence="1">
    <location>
        <begin position="1"/>
        <end position="29"/>
    </location>
</feature>
<sequence>MSRQPSRRPFLRTLAASALGLAFAAGALAAQPTEPLITEPLTLEVYNPGDQAIFPVSSAIVAGKTEVLLIDAQFQRNDAEALVARIQATGKKLTTVYISHGDPDYYFGLDVIRRAFPDARIVATPQTVAHIRASKDGKLAYWGPILKDKAPQEVIVPDTLDGTSLTVDGQRLDITGPEQARRFVWIPSLRTVVGGIPVAANIHVWMADTQTPASRQQWQKTLKAITALQPRAVVPGHYLPNPDGSAPTTLAAVKFTQAYLQTFEQAAARAGDATQLVAAMKQHYPQLRESASLELGAKVIKGELKWPQ</sequence>
<dbReference type="Gene3D" id="3.60.15.10">
    <property type="entry name" value="Ribonuclease Z/Hydroxyacylglutathione hydrolase-like"/>
    <property type="match status" value="1"/>
</dbReference>
<dbReference type="EMBL" id="JABBGA010000003">
    <property type="protein sequence ID" value="NML25188.1"/>
    <property type="molecule type" value="Genomic_DNA"/>
</dbReference>
<dbReference type="PANTHER" id="PTHR42951:SF14">
    <property type="entry name" value="METALLO-BETA-LACTAMASE SUPERFAMILY PROTEIN"/>
    <property type="match status" value="1"/>
</dbReference>
<proteinExistence type="predicted"/>
<dbReference type="InterPro" id="IPR036866">
    <property type="entry name" value="RibonucZ/Hydroxyglut_hydro"/>
</dbReference>
<dbReference type="RefSeq" id="WP_169144829.1">
    <property type="nucleotide sequence ID" value="NZ_JABBGA010000003.1"/>
</dbReference>
<feature type="domain" description="Metallo-beta-lactamase" evidence="2">
    <location>
        <begin position="55"/>
        <end position="237"/>
    </location>
</feature>
<evidence type="ECO:0000313" key="4">
    <source>
        <dbReference type="Proteomes" id="UP000580043"/>
    </source>
</evidence>
<dbReference type="InterPro" id="IPR001279">
    <property type="entry name" value="Metallo-B-lactamas"/>
</dbReference>
<organism evidence="3 4">
    <name type="scientific">Zoogloea dura</name>
    <dbReference type="NCBI Taxonomy" id="2728840"/>
    <lineage>
        <taxon>Bacteria</taxon>
        <taxon>Pseudomonadati</taxon>
        <taxon>Pseudomonadota</taxon>
        <taxon>Betaproteobacteria</taxon>
        <taxon>Rhodocyclales</taxon>
        <taxon>Zoogloeaceae</taxon>
        <taxon>Zoogloea</taxon>
    </lineage>
</organism>
<protein>
    <submittedName>
        <fullName evidence="3">MBL fold metallo-hydrolase</fullName>
    </submittedName>
</protein>
<dbReference type="AlphaFoldDB" id="A0A848FZ50"/>
<keyword evidence="4" id="KW-1185">Reference proteome</keyword>
<dbReference type="InterPro" id="IPR050855">
    <property type="entry name" value="NDM-1-like"/>
</dbReference>
<gene>
    <name evidence="3" type="ORF">HHL15_05510</name>
</gene>
<evidence type="ECO:0000259" key="2">
    <source>
        <dbReference type="SMART" id="SM00849"/>
    </source>
</evidence>